<dbReference type="Proteomes" id="UP000221168">
    <property type="component" value="Unassembled WGS sequence"/>
</dbReference>
<organism evidence="2 3">
    <name type="scientific">Zhengella mangrovi</name>
    <dbReference type="NCBI Taxonomy" id="1982044"/>
    <lineage>
        <taxon>Bacteria</taxon>
        <taxon>Pseudomonadati</taxon>
        <taxon>Pseudomonadota</taxon>
        <taxon>Alphaproteobacteria</taxon>
        <taxon>Hyphomicrobiales</taxon>
        <taxon>Notoacmeibacteraceae</taxon>
        <taxon>Zhengella</taxon>
    </lineage>
</organism>
<feature type="region of interest" description="Disordered" evidence="1">
    <location>
        <begin position="1"/>
        <end position="35"/>
    </location>
</feature>
<sequence>MTISSIGSSHRPMPERTKAEAGDATSKAANSVGHQAKAAIAAAGNPDLPSNIQGKVSSAIARGIDFTPLLAIDKTDPLPAGTNETPAGEPVSAEGASAGEEAGAVPASESPSAGETGATDDAQIAADLLAGSSTGGEET</sequence>
<gene>
    <name evidence="2" type="ORF">CSC94_09630</name>
</gene>
<feature type="compositionally biased region" description="Basic and acidic residues" evidence="1">
    <location>
        <begin position="12"/>
        <end position="21"/>
    </location>
</feature>
<dbReference type="AlphaFoldDB" id="A0A2G1QP58"/>
<dbReference type="OrthoDB" id="8084259at2"/>
<dbReference type="EMBL" id="PDVP01000004">
    <property type="protein sequence ID" value="PHP67292.1"/>
    <property type="molecule type" value="Genomic_DNA"/>
</dbReference>
<evidence type="ECO:0000313" key="3">
    <source>
        <dbReference type="Proteomes" id="UP000221168"/>
    </source>
</evidence>
<reference evidence="2 3" key="1">
    <citation type="submission" date="2017-10" db="EMBL/GenBank/DDBJ databases">
        <title>Sedimentibacterium mangrovi gen. nov., sp. nov., a novel member of family Phyllobacteriacea isolated from mangrove sediment.</title>
        <authorList>
            <person name="Liao H."/>
            <person name="Tian Y."/>
        </authorList>
    </citation>
    <scope>NUCLEOTIDE SEQUENCE [LARGE SCALE GENOMIC DNA]</scope>
    <source>
        <strain evidence="2 3">X9-2-2</strain>
    </source>
</reference>
<evidence type="ECO:0000256" key="1">
    <source>
        <dbReference type="SAM" id="MobiDB-lite"/>
    </source>
</evidence>
<proteinExistence type="predicted"/>
<name>A0A2G1QP58_9HYPH</name>
<comment type="caution">
    <text evidence="2">The sequence shown here is derived from an EMBL/GenBank/DDBJ whole genome shotgun (WGS) entry which is preliminary data.</text>
</comment>
<accession>A0A2G1QP58</accession>
<evidence type="ECO:0000313" key="2">
    <source>
        <dbReference type="EMBL" id="PHP67292.1"/>
    </source>
</evidence>
<dbReference type="RefSeq" id="WP_099306119.1">
    <property type="nucleotide sequence ID" value="NZ_PDVP01000004.1"/>
</dbReference>
<feature type="compositionally biased region" description="Low complexity" evidence="1">
    <location>
        <begin position="87"/>
        <end position="115"/>
    </location>
</feature>
<keyword evidence="3" id="KW-1185">Reference proteome</keyword>
<protein>
    <submittedName>
        <fullName evidence="2">Uncharacterized protein</fullName>
    </submittedName>
</protein>
<feature type="region of interest" description="Disordered" evidence="1">
    <location>
        <begin position="73"/>
        <end position="139"/>
    </location>
</feature>